<dbReference type="InterPro" id="IPR000673">
    <property type="entry name" value="Sig_transdc_resp-reg_Me-estase"/>
</dbReference>
<dbReference type="SMART" id="SM00086">
    <property type="entry name" value="PAC"/>
    <property type="match status" value="1"/>
</dbReference>
<dbReference type="PROSITE" id="PS50123">
    <property type="entry name" value="CHER"/>
    <property type="match status" value="1"/>
</dbReference>
<dbReference type="Gene3D" id="3.30.450.20">
    <property type="entry name" value="PAS domain"/>
    <property type="match status" value="3"/>
</dbReference>
<organism evidence="8 9">
    <name type="scientific">Solidesulfovibrio carbinolicus</name>
    <dbReference type="NCBI Taxonomy" id="296842"/>
    <lineage>
        <taxon>Bacteria</taxon>
        <taxon>Pseudomonadati</taxon>
        <taxon>Thermodesulfobacteriota</taxon>
        <taxon>Desulfovibrionia</taxon>
        <taxon>Desulfovibrionales</taxon>
        <taxon>Desulfovibrionaceae</taxon>
        <taxon>Solidesulfovibrio</taxon>
    </lineage>
</organism>
<feature type="domain" description="CheR-type methyltransferase" evidence="7">
    <location>
        <begin position="218"/>
        <end position="487"/>
    </location>
</feature>
<protein>
    <submittedName>
        <fullName evidence="8">Chemotaxis protein CheR</fullName>
    </submittedName>
</protein>
<reference evidence="8 9" key="1">
    <citation type="submission" date="2018-02" db="EMBL/GenBank/DDBJ databases">
        <title>Genome sequence of Desulfovibrio carbinolicus DSM 3852.</title>
        <authorList>
            <person name="Wilbanks E."/>
            <person name="Skennerton C.T."/>
            <person name="Orphan V.J."/>
        </authorList>
    </citation>
    <scope>NUCLEOTIDE SEQUENCE [LARGE SCALE GENOMIC DNA]</scope>
    <source>
        <strain evidence="8 9">DSM 3852</strain>
    </source>
</reference>
<keyword evidence="2" id="KW-0175">Coiled coil</keyword>
<dbReference type="InterPro" id="IPR000014">
    <property type="entry name" value="PAS"/>
</dbReference>
<dbReference type="Pfam" id="PF08447">
    <property type="entry name" value="PAS_3"/>
    <property type="match status" value="1"/>
</dbReference>
<dbReference type="InterPro" id="IPR013655">
    <property type="entry name" value="PAS_fold_3"/>
</dbReference>
<dbReference type="GO" id="GO:0008984">
    <property type="term" value="F:protein-glutamate methylesterase activity"/>
    <property type="evidence" value="ECO:0007669"/>
    <property type="project" value="InterPro"/>
</dbReference>
<accession>A0A4P6HIU2</accession>
<dbReference type="InterPro" id="IPR001610">
    <property type="entry name" value="PAC"/>
</dbReference>
<dbReference type="OrthoDB" id="9786165at2"/>
<keyword evidence="9" id="KW-1185">Reference proteome</keyword>
<dbReference type="NCBIfam" id="TIGR00229">
    <property type="entry name" value="sensory_box"/>
    <property type="match status" value="2"/>
</dbReference>
<dbReference type="PANTHER" id="PTHR24422">
    <property type="entry name" value="CHEMOTAXIS PROTEIN METHYLTRANSFERASE"/>
    <property type="match status" value="1"/>
</dbReference>
<dbReference type="SMART" id="SM00091">
    <property type="entry name" value="PAS"/>
    <property type="match status" value="3"/>
</dbReference>
<feature type="region of interest" description="Disordered" evidence="3">
    <location>
        <begin position="1114"/>
        <end position="1142"/>
    </location>
</feature>
<feature type="active site" evidence="1">
    <location>
        <position position="23"/>
    </location>
</feature>
<dbReference type="PROSITE" id="PS50113">
    <property type="entry name" value="PAC"/>
    <property type="match status" value="1"/>
</dbReference>
<evidence type="ECO:0000259" key="5">
    <source>
        <dbReference type="PROSITE" id="PS50113"/>
    </source>
</evidence>
<dbReference type="EMBL" id="CP026538">
    <property type="protein sequence ID" value="QAZ66476.1"/>
    <property type="molecule type" value="Genomic_DNA"/>
</dbReference>
<dbReference type="KEGG" id="dcb:C3Y92_04150"/>
<keyword evidence="1" id="KW-0378">Hydrolase</keyword>
<dbReference type="PRINTS" id="PR00996">
    <property type="entry name" value="CHERMTFRASE"/>
</dbReference>
<dbReference type="GO" id="GO:0008757">
    <property type="term" value="F:S-adenosylmethionine-dependent methyltransferase activity"/>
    <property type="evidence" value="ECO:0007669"/>
    <property type="project" value="InterPro"/>
</dbReference>
<feature type="domain" description="PAC" evidence="5">
    <location>
        <begin position="926"/>
        <end position="978"/>
    </location>
</feature>
<dbReference type="CDD" id="cd16434">
    <property type="entry name" value="CheB-CheR_fusion"/>
    <property type="match status" value="1"/>
</dbReference>
<dbReference type="PROSITE" id="PS50112">
    <property type="entry name" value="PAS"/>
    <property type="match status" value="1"/>
</dbReference>
<dbReference type="GO" id="GO:0006935">
    <property type="term" value="P:chemotaxis"/>
    <property type="evidence" value="ECO:0007669"/>
    <property type="project" value="UniProtKB-UniRule"/>
</dbReference>
<feature type="active site" evidence="1">
    <location>
        <position position="50"/>
    </location>
</feature>
<dbReference type="CDD" id="cd00130">
    <property type="entry name" value="PAS"/>
    <property type="match status" value="2"/>
</dbReference>
<evidence type="ECO:0000313" key="8">
    <source>
        <dbReference type="EMBL" id="QAZ66476.1"/>
    </source>
</evidence>
<feature type="domain" description="CheB-type methylesterase" evidence="6">
    <location>
        <begin position="11"/>
        <end position="200"/>
    </location>
</feature>
<dbReference type="SUPFAM" id="SSF52738">
    <property type="entry name" value="Methylesterase CheB, C-terminal domain"/>
    <property type="match status" value="1"/>
</dbReference>
<evidence type="ECO:0000256" key="3">
    <source>
        <dbReference type="SAM" id="MobiDB-lite"/>
    </source>
</evidence>
<proteinExistence type="predicted"/>
<feature type="active site" evidence="1">
    <location>
        <position position="142"/>
    </location>
</feature>
<dbReference type="InterPro" id="IPR050903">
    <property type="entry name" value="Bact_Chemotaxis_MeTrfase"/>
</dbReference>
<evidence type="ECO:0000259" key="4">
    <source>
        <dbReference type="PROSITE" id="PS50112"/>
    </source>
</evidence>
<feature type="coiled-coil region" evidence="2">
    <location>
        <begin position="643"/>
        <end position="730"/>
    </location>
</feature>
<dbReference type="Pfam" id="PF01339">
    <property type="entry name" value="CheB_methylest"/>
    <property type="match status" value="1"/>
</dbReference>
<dbReference type="InterPro" id="IPR013656">
    <property type="entry name" value="PAS_4"/>
</dbReference>
<dbReference type="GO" id="GO:0000156">
    <property type="term" value="F:phosphorelay response regulator activity"/>
    <property type="evidence" value="ECO:0007669"/>
    <property type="project" value="InterPro"/>
</dbReference>
<dbReference type="Pfam" id="PF13596">
    <property type="entry name" value="PAS_10"/>
    <property type="match status" value="1"/>
</dbReference>
<dbReference type="SUPFAM" id="SSF47757">
    <property type="entry name" value="Chemotaxis receptor methyltransferase CheR, N-terminal domain"/>
    <property type="match status" value="1"/>
</dbReference>
<dbReference type="Gene3D" id="3.40.50.150">
    <property type="entry name" value="Vaccinia Virus protein VP39"/>
    <property type="match status" value="1"/>
</dbReference>
<evidence type="ECO:0000259" key="6">
    <source>
        <dbReference type="PROSITE" id="PS50122"/>
    </source>
</evidence>
<dbReference type="Gene3D" id="2.10.70.100">
    <property type="match status" value="1"/>
</dbReference>
<dbReference type="Proteomes" id="UP000293296">
    <property type="component" value="Chromosome"/>
</dbReference>
<dbReference type="InterPro" id="IPR035965">
    <property type="entry name" value="PAS-like_dom_sf"/>
</dbReference>
<dbReference type="Pfam" id="PF08448">
    <property type="entry name" value="PAS_4"/>
    <property type="match status" value="1"/>
</dbReference>
<dbReference type="InterPro" id="IPR029063">
    <property type="entry name" value="SAM-dependent_MTases_sf"/>
</dbReference>
<dbReference type="Pfam" id="PF03705">
    <property type="entry name" value="CheR_N"/>
    <property type="match status" value="1"/>
</dbReference>
<dbReference type="InterPro" id="IPR022641">
    <property type="entry name" value="CheR_N"/>
</dbReference>
<dbReference type="Pfam" id="PF01739">
    <property type="entry name" value="CheR"/>
    <property type="match status" value="1"/>
</dbReference>
<gene>
    <name evidence="8" type="ORF">C3Y92_04150</name>
</gene>
<dbReference type="InterPro" id="IPR022642">
    <property type="entry name" value="CheR_C"/>
</dbReference>
<evidence type="ECO:0000256" key="2">
    <source>
        <dbReference type="SAM" id="Coils"/>
    </source>
</evidence>
<dbReference type="InterPro" id="IPR035909">
    <property type="entry name" value="CheB_C"/>
</dbReference>
<feature type="domain" description="PAS" evidence="4">
    <location>
        <begin position="851"/>
        <end position="923"/>
    </location>
</feature>
<evidence type="ECO:0000313" key="9">
    <source>
        <dbReference type="Proteomes" id="UP000293296"/>
    </source>
</evidence>
<evidence type="ECO:0000256" key="1">
    <source>
        <dbReference type="PROSITE-ProRule" id="PRU00050"/>
    </source>
</evidence>
<evidence type="ECO:0000259" key="7">
    <source>
        <dbReference type="PROSITE" id="PS50123"/>
    </source>
</evidence>
<dbReference type="SMART" id="SM00138">
    <property type="entry name" value="MeTrc"/>
    <property type="match status" value="1"/>
</dbReference>
<dbReference type="PROSITE" id="PS50122">
    <property type="entry name" value="CHEB"/>
    <property type="match status" value="1"/>
</dbReference>
<sequence length="1142" mass="127565">MYAGEFMDTADREPKYYVGIGASAGGLEALDAFFSQMAVDSDMAFIVIQHLSPDYKSLMVELLSKRTAMNVRRAEEGMAVTANTVYLIPPRKQLTIFHGKLLLSDIDHAKGINLPIDIFFRSLAEDQGDKAIGIILSGTGSDGVRGIRAIKEAGGMIMVQSEDSAKFDGMPRAAIATGLADMILAADAMPGKLISFAKHPFTSAPGHPQALLSDEDGLTRIFALLREQTKVDFTYYKPSTVLRRIERRITVCQTANLREYVRLLESSPGEVTTLYRELLIGVTSFFRDRDVFTELGNVYLPALLKASEQREVRFWVAGCSTGEEAYTLGILALECIERLDRPLSVKIFATDIDRDAILHAGNGLYAESIAADLPPGMLAKHFVRRDDHYQVNRHLREMVVFAQHNLTKDPPFTNIDMLSCRNMLIYLQPVLQQKVLEFMNFSLNPQGLLLLGTSETPGEMGEYFEPLHHRFKIFRSRGKRRHPVEKPLFQGTGDRLSRQYASRFFRNEYALGQREEERIQDRLLQSLAGDYVPLVAVVNEHHELLHLVGESEGLLRLPSGKQSNDITRMAVKELAIPLATGLQKVFHSGQEISYANIRLPARDGVRTIVMRIRPLAEKKGQLPLAAVILQESAPSKSEAQPGAAQVLDISREAEQRILDLEQDLQFTKENLQATIEELETSNEELQATNEELLASNEELQSTNEELQSVNEELHTVNAEYQNKILELTEMTNDLDNLISATQIATVFLDENLEIRKFTPAAANIFRILQSDVGRPISHLTHRLHGVDVMEALHQVERQGQPVSQEACTLEGECYLMRVLPYAIGSSTSSGMLITFMDTGPLKQSRDALAMHQELLIKTQEMARVGSWQLDLGTRRLDWSAEVHRIFGTDPETFSPTYETFMELVHPEDRETVDKTYQRALRDGVPYEVVHRIVRPGGEVRIVQEKSVETRNEAGQATISMGMVLDVTDLVTVRDALRLSQTYLRSVIDALPAHLVILDQDGVIEYVNAAWRTFGRDNGLRLPADAVGANYLRICEAATPPCHEEALRTAQAVRAALDGRDEPAAIEYPCHEEGRQRWFLVRIQPFDTPKGRRVLLVHENITVLKAAEERLGRGGALPGDAAAAVETPQASAPAKPDSQDKQP</sequence>
<dbReference type="GO" id="GO:0005737">
    <property type="term" value="C:cytoplasm"/>
    <property type="evidence" value="ECO:0007669"/>
    <property type="project" value="InterPro"/>
</dbReference>
<dbReference type="InterPro" id="IPR000700">
    <property type="entry name" value="PAS-assoc_C"/>
</dbReference>
<dbReference type="SUPFAM" id="SSF53335">
    <property type="entry name" value="S-adenosyl-L-methionine-dependent methyltransferases"/>
    <property type="match status" value="1"/>
</dbReference>
<dbReference type="SUPFAM" id="SSF55785">
    <property type="entry name" value="PYP-like sensor domain (PAS domain)"/>
    <property type="match status" value="3"/>
</dbReference>
<dbReference type="PANTHER" id="PTHR24422:SF27">
    <property type="entry name" value="PROTEIN-GLUTAMATE O-METHYLTRANSFERASE"/>
    <property type="match status" value="1"/>
</dbReference>
<name>A0A4P6HIU2_9BACT</name>
<keyword evidence="1" id="KW-0145">Chemotaxis</keyword>
<dbReference type="AlphaFoldDB" id="A0A4P6HIU2"/>
<dbReference type="Gene3D" id="3.40.50.180">
    <property type="entry name" value="Methylesterase CheB, C-terminal domain"/>
    <property type="match status" value="1"/>
</dbReference>
<dbReference type="InterPro" id="IPR000780">
    <property type="entry name" value="CheR_MeTrfase"/>
</dbReference>